<dbReference type="AlphaFoldDB" id="A0A0H4T2Z2"/>
<dbReference type="SUPFAM" id="SSF54189">
    <property type="entry name" value="Ribosomal proteins S24e, L23 and L15e"/>
    <property type="match status" value="1"/>
</dbReference>
<comment type="similarity">
    <text evidence="1 6 7">Belongs to the universal ribosomal protein uL23 family.</text>
</comment>
<dbReference type="InterPro" id="IPR013025">
    <property type="entry name" value="Ribosomal_uL23-like"/>
</dbReference>
<keyword evidence="2 6" id="KW-0699">rRNA-binding</keyword>
<evidence type="ECO:0000313" key="8">
    <source>
        <dbReference type="EMBL" id="AKQ02013.1"/>
    </source>
</evidence>
<dbReference type="GO" id="GO:0003735">
    <property type="term" value="F:structural constituent of ribosome"/>
    <property type="evidence" value="ECO:0007669"/>
    <property type="project" value="InterPro"/>
</dbReference>
<dbReference type="InterPro" id="IPR012677">
    <property type="entry name" value="Nucleotide-bd_a/b_plait_sf"/>
</dbReference>
<dbReference type="InterPro" id="IPR012678">
    <property type="entry name" value="Ribosomal_uL23/eL15/eS24_sf"/>
</dbReference>
<dbReference type="Gene3D" id="3.30.70.330">
    <property type="match status" value="1"/>
</dbReference>
<dbReference type="GO" id="GO:1990904">
    <property type="term" value="C:ribonucleoprotein complex"/>
    <property type="evidence" value="ECO:0007669"/>
    <property type="project" value="UniProtKB-KW"/>
</dbReference>
<sequence>MQVYDVLKRPLLTEKMTYLRDLNQYAFEVDGRANKEQIKQAVESIFKVDVVAVRVINQPAKRRRHLRSRQIGKKAKQAVRHPGWKKAIVKLAANQRIELFEGV</sequence>
<name>A0A0H4T2Z2_9CHLR</name>
<organism evidence="8">
    <name type="scientific">uncultured Chloroflexi bacterium Rifle_16ft_4_minimus_3189</name>
    <dbReference type="NCBI Taxonomy" id="1665068"/>
    <lineage>
        <taxon>Bacteria</taxon>
        <taxon>Bacillati</taxon>
        <taxon>Chloroflexota</taxon>
        <taxon>environmental samples</taxon>
    </lineage>
</organism>
<proteinExistence type="inferred from homology"/>
<keyword evidence="4 6" id="KW-0689">Ribosomal protein</keyword>
<gene>
    <name evidence="6" type="primary">rplW</name>
</gene>
<dbReference type="GO" id="GO:0019843">
    <property type="term" value="F:rRNA binding"/>
    <property type="evidence" value="ECO:0007669"/>
    <property type="project" value="UniProtKB-UniRule"/>
</dbReference>
<accession>A0A0H4T2Z2</accession>
<keyword evidence="5 6" id="KW-0687">Ribonucleoprotein</keyword>
<reference evidence="8" key="1">
    <citation type="journal article" date="2015" name="ISME J.">
        <title>Aquifer environment selects for microbial species cohorts in sediment and groundwater.</title>
        <authorList>
            <person name="Hug L.A."/>
            <person name="Thomas B.C."/>
            <person name="Brown C.T."/>
            <person name="Frischkorn K.R."/>
            <person name="Williams K.H."/>
            <person name="Tringe S.G."/>
            <person name="Banfield J.F."/>
        </authorList>
    </citation>
    <scope>NUCLEOTIDE SEQUENCE</scope>
</reference>
<evidence type="ECO:0000256" key="1">
    <source>
        <dbReference type="ARBA" id="ARBA00006700"/>
    </source>
</evidence>
<dbReference type="Pfam" id="PF00276">
    <property type="entry name" value="Ribosomal_L23"/>
    <property type="match status" value="1"/>
</dbReference>
<dbReference type="HAMAP" id="MF_01369_B">
    <property type="entry name" value="Ribosomal_uL23_B"/>
    <property type="match status" value="1"/>
</dbReference>
<evidence type="ECO:0000256" key="6">
    <source>
        <dbReference type="HAMAP-Rule" id="MF_01369"/>
    </source>
</evidence>
<dbReference type="PANTHER" id="PTHR11620">
    <property type="entry name" value="60S RIBOSOMAL PROTEIN L23A"/>
    <property type="match status" value="1"/>
</dbReference>
<evidence type="ECO:0000256" key="4">
    <source>
        <dbReference type="ARBA" id="ARBA00022980"/>
    </source>
</evidence>
<dbReference type="GO" id="GO:0006412">
    <property type="term" value="P:translation"/>
    <property type="evidence" value="ECO:0007669"/>
    <property type="project" value="UniProtKB-UniRule"/>
</dbReference>
<comment type="subunit">
    <text evidence="6">Part of the 50S ribosomal subunit. Contacts protein L29, and trigger factor when it is bound to the ribosome.</text>
</comment>
<protein>
    <recommendedName>
        <fullName evidence="6">Large ribosomal subunit protein uL23</fullName>
    </recommendedName>
</protein>
<dbReference type="NCBIfam" id="NF004363">
    <property type="entry name" value="PRK05738.2-4"/>
    <property type="match status" value="1"/>
</dbReference>
<dbReference type="InterPro" id="IPR001014">
    <property type="entry name" value="Ribosomal_uL23_CS"/>
</dbReference>
<dbReference type="GO" id="GO:0005840">
    <property type="term" value="C:ribosome"/>
    <property type="evidence" value="ECO:0007669"/>
    <property type="project" value="UniProtKB-KW"/>
</dbReference>
<evidence type="ECO:0000256" key="3">
    <source>
        <dbReference type="ARBA" id="ARBA00022884"/>
    </source>
</evidence>
<evidence type="ECO:0000256" key="5">
    <source>
        <dbReference type="ARBA" id="ARBA00023274"/>
    </source>
</evidence>
<keyword evidence="3 6" id="KW-0694">RNA-binding</keyword>
<evidence type="ECO:0000256" key="2">
    <source>
        <dbReference type="ARBA" id="ARBA00022730"/>
    </source>
</evidence>
<dbReference type="EMBL" id="KT006988">
    <property type="protein sequence ID" value="AKQ02013.1"/>
    <property type="molecule type" value="Genomic_DNA"/>
</dbReference>
<dbReference type="PROSITE" id="PS00050">
    <property type="entry name" value="RIBOSOMAL_L23"/>
    <property type="match status" value="1"/>
</dbReference>
<comment type="function">
    <text evidence="6">One of the early assembly proteins it binds 23S rRNA. One of the proteins that surrounds the polypeptide exit tunnel on the outside of the ribosome. Forms the main docking site for trigger factor binding to the ribosome.</text>
</comment>
<evidence type="ECO:0000256" key="7">
    <source>
        <dbReference type="RuleBase" id="RU003934"/>
    </source>
</evidence>